<proteinExistence type="predicted"/>
<dbReference type="AlphaFoldDB" id="A0A2P2Q059"/>
<sequence length="35" mass="4039">MGRQQLVSMRLHTNNKNPLSTFQSKYLPIQHIGPC</sequence>
<organism evidence="1">
    <name type="scientific">Rhizophora mucronata</name>
    <name type="common">Asiatic mangrove</name>
    <dbReference type="NCBI Taxonomy" id="61149"/>
    <lineage>
        <taxon>Eukaryota</taxon>
        <taxon>Viridiplantae</taxon>
        <taxon>Streptophyta</taxon>
        <taxon>Embryophyta</taxon>
        <taxon>Tracheophyta</taxon>
        <taxon>Spermatophyta</taxon>
        <taxon>Magnoliopsida</taxon>
        <taxon>eudicotyledons</taxon>
        <taxon>Gunneridae</taxon>
        <taxon>Pentapetalae</taxon>
        <taxon>rosids</taxon>
        <taxon>fabids</taxon>
        <taxon>Malpighiales</taxon>
        <taxon>Rhizophoraceae</taxon>
        <taxon>Rhizophora</taxon>
    </lineage>
</organism>
<reference evidence="1" key="1">
    <citation type="submission" date="2018-02" db="EMBL/GenBank/DDBJ databases">
        <title>Rhizophora mucronata_Transcriptome.</title>
        <authorList>
            <person name="Meera S.P."/>
            <person name="Sreeshan A."/>
            <person name="Augustine A."/>
        </authorList>
    </citation>
    <scope>NUCLEOTIDE SEQUENCE</scope>
    <source>
        <tissue evidence="1">Leaf</tissue>
    </source>
</reference>
<protein>
    <submittedName>
        <fullName evidence="1">Uncharacterized protein</fullName>
    </submittedName>
</protein>
<evidence type="ECO:0000313" key="1">
    <source>
        <dbReference type="EMBL" id="MBX60361.1"/>
    </source>
</evidence>
<accession>A0A2P2Q059</accession>
<name>A0A2P2Q059_RHIMU</name>
<dbReference type="EMBL" id="GGEC01079877">
    <property type="protein sequence ID" value="MBX60361.1"/>
    <property type="molecule type" value="Transcribed_RNA"/>
</dbReference>